<dbReference type="Pfam" id="PF09773">
    <property type="entry name" value="Meckelin"/>
    <property type="match status" value="1"/>
</dbReference>
<dbReference type="Proteomes" id="UP001530400">
    <property type="component" value="Unassembled WGS sequence"/>
</dbReference>
<feature type="transmembrane region" description="Helical" evidence="1">
    <location>
        <begin position="639"/>
        <end position="659"/>
    </location>
</feature>
<dbReference type="InterPro" id="IPR019170">
    <property type="entry name" value="Meckelin"/>
</dbReference>
<proteinExistence type="predicted"/>
<dbReference type="AlphaFoldDB" id="A0ABD3PJG5"/>
<evidence type="ECO:0000256" key="2">
    <source>
        <dbReference type="SAM" id="SignalP"/>
    </source>
</evidence>
<keyword evidence="1" id="KW-1133">Transmembrane helix</keyword>
<feature type="transmembrane region" description="Helical" evidence="1">
    <location>
        <begin position="547"/>
        <end position="569"/>
    </location>
</feature>
<comment type="caution">
    <text evidence="3">The sequence shown here is derived from an EMBL/GenBank/DDBJ whole genome shotgun (WGS) entry which is preliminary data.</text>
</comment>
<protein>
    <recommendedName>
        <fullName evidence="5">Meckelin</fullName>
    </recommendedName>
</protein>
<keyword evidence="1" id="KW-0812">Transmembrane</keyword>
<keyword evidence="2" id="KW-0732">Signal</keyword>
<feature type="signal peptide" evidence="2">
    <location>
        <begin position="1"/>
        <end position="17"/>
    </location>
</feature>
<evidence type="ECO:0000313" key="3">
    <source>
        <dbReference type="EMBL" id="KAL3787818.1"/>
    </source>
</evidence>
<feature type="chain" id="PRO_5044824606" description="Meckelin" evidence="2">
    <location>
        <begin position="18"/>
        <end position="1003"/>
    </location>
</feature>
<dbReference type="PANTHER" id="PTHR21274">
    <property type="entry name" value="MECKELIN"/>
    <property type="match status" value="1"/>
</dbReference>
<accession>A0ABD3PJG5</accession>
<dbReference type="PANTHER" id="PTHR21274:SF0">
    <property type="entry name" value="MECKELIN"/>
    <property type="match status" value="1"/>
</dbReference>
<name>A0ABD3PJG5_9STRA</name>
<keyword evidence="4" id="KW-1185">Reference proteome</keyword>
<dbReference type="EMBL" id="JALLPJ020000595">
    <property type="protein sequence ID" value="KAL3787818.1"/>
    <property type="molecule type" value="Genomic_DNA"/>
</dbReference>
<evidence type="ECO:0000313" key="4">
    <source>
        <dbReference type="Proteomes" id="UP001530400"/>
    </source>
</evidence>
<reference evidence="3 4" key="1">
    <citation type="submission" date="2024-10" db="EMBL/GenBank/DDBJ databases">
        <title>Updated reference genomes for cyclostephanoid diatoms.</title>
        <authorList>
            <person name="Roberts W.R."/>
            <person name="Alverson A.J."/>
        </authorList>
    </citation>
    <scope>NUCLEOTIDE SEQUENCE [LARGE SCALE GENOMIC DNA]</scope>
    <source>
        <strain evidence="3 4">AJA010-31</strain>
    </source>
</reference>
<evidence type="ECO:0000256" key="1">
    <source>
        <dbReference type="SAM" id="Phobius"/>
    </source>
</evidence>
<keyword evidence="1" id="KW-0472">Membrane</keyword>
<sequence length="1003" mass="114308">MKKRIFPLIFRILFVRGEINTIPFDKDCSSSKEFDYAGLVCSDETSICPPTSLQTRIDCSLNSMRQGTCQDVSCSPRCSSSHAVSKDQKQCVPCSGIASLYDEPLFDDESNQCTCNNPTKSLASSTSVVTKRLVEIYNDTGLPISYDCLRCPDGNAVITAELYEDNQHYYSTAGARYTADPTICAACPHPRMYFDTDYNCKCQDGYILTGEASLGPQSCIERLPTVASGYEKAIFTSPVDDFTLNSLVYSHYYLKSASQCEYFQNSSGHGTLQSCQALGNLCVLNMYNEDSAACKQYLTIAQLRTGTYHNQEDWKQTLPWLYYSGDAGDVMNDRGIKMKMAFRDEDAGFSTELSFKLAKYNLDGKFVGMEDLANQLKYCSDENGSVDWTRFGQSHRLQYSCDLKNLVEEDMFFYDMYVVDQSSEACKDTNDFECLYPVPVLNRNLVERDAFPNMNISPFDELNDRYTRRFFLFDNQSGITSSGLEAIRYAKAIMLLIQVQSDDPNKLTPPRLIIEYETKAIEPSRGSKTMMTDSLLFKVDYSMKTDAFWESIQILIGFVAALALVVYCVKMNNWQSRQLQQELDNQNGSMTSSKFVVHATYSNAVCPSTFRYIFFKLQDSVFLLLPSDNEFYQDVGNEYYFLMLSFWGLFVCQTLYLAYRIVEQCRSTIVLVDWERPKGRLNIQVSTWRKVLVANEFLNMQTTRKHSIAFNLALLGFFVTLDETSHGANANMALRFASTCFVWCCASCIQWLWRFLFYERWCTEPRGQRFVDICSVSNISVFILTEQHKGHYIHGRSPYQNSDCSMEELLESFRKESNGFTVSRGLDASSSGDQVFTFFFSSAFRNQINKIYSFIRHRDGENAVNHVGINELGTFLKGFIDQQPLPAVDGLKYIVKEPSISETLLGITPADFRQSDPKCIMQTDSTTNWSRDYQFLSQTFLGTETDLVLHDILTFNVVDLLFGSTALSVFSTFTMHLARTHLTLYFARKNLANTSQIDERFLL</sequence>
<gene>
    <name evidence="3" type="ORF">ACHAWO_012290</name>
</gene>
<organism evidence="3 4">
    <name type="scientific">Cyclotella atomus</name>
    <dbReference type="NCBI Taxonomy" id="382360"/>
    <lineage>
        <taxon>Eukaryota</taxon>
        <taxon>Sar</taxon>
        <taxon>Stramenopiles</taxon>
        <taxon>Ochrophyta</taxon>
        <taxon>Bacillariophyta</taxon>
        <taxon>Coscinodiscophyceae</taxon>
        <taxon>Thalassiosirophycidae</taxon>
        <taxon>Stephanodiscales</taxon>
        <taxon>Stephanodiscaceae</taxon>
        <taxon>Cyclotella</taxon>
    </lineage>
</organism>
<evidence type="ECO:0008006" key="5">
    <source>
        <dbReference type="Google" id="ProtNLM"/>
    </source>
</evidence>